<evidence type="ECO:0000256" key="3">
    <source>
        <dbReference type="ARBA" id="ARBA00023163"/>
    </source>
</evidence>
<protein>
    <submittedName>
        <fullName evidence="5">Transcriptional regulator HosA</fullName>
    </submittedName>
</protein>
<evidence type="ECO:0000256" key="2">
    <source>
        <dbReference type="ARBA" id="ARBA00023125"/>
    </source>
</evidence>
<organism evidence="5">
    <name type="scientific">bioreactor metagenome</name>
    <dbReference type="NCBI Taxonomy" id="1076179"/>
    <lineage>
        <taxon>unclassified sequences</taxon>
        <taxon>metagenomes</taxon>
        <taxon>ecological metagenomes</taxon>
    </lineage>
</organism>
<dbReference type="PANTHER" id="PTHR42756:SF1">
    <property type="entry name" value="TRANSCRIPTIONAL REPRESSOR OF EMRAB OPERON"/>
    <property type="match status" value="1"/>
</dbReference>
<feature type="domain" description="HTH marR-type" evidence="4">
    <location>
        <begin position="1"/>
        <end position="137"/>
    </location>
</feature>
<comment type="caution">
    <text evidence="5">The sequence shown here is derived from an EMBL/GenBank/DDBJ whole genome shotgun (WGS) entry which is preliminary data.</text>
</comment>
<keyword evidence="1" id="KW-0805">Transcription regulation</keyword>
<dbReference type="AlphaFoldDB" id="A0A644ZWT4"/>
<dbReference type="PANTHER" id="PTHR42756">
    <property type="entry name" value="TRANSCRIPTIONAL REGULATOR, MARR"/>
    <property type="match status" value="1"/>
</dbReference>
<proteinExistence type="predicted"/>
<evidence type="ECO:0000313" key="5">
    <source>
        <dbReference type="EMBL" id="MPM45176.1"/>
    </source>
</evidence>
<dbReference type="Gene3D" id="1.10.10.10">
    <property type="entry name" value="Winged helix-like DNA-binding domain superfamily/Winged helix DNA-binding domain"/>
    <property type="match status" value="1"/>
</dbReference>
<dbReference type="InterPro" id="IPR036390">
    <property type="entry name" value="WH_DNA-bd_sf"/>
</dbReference>
<dbReference type="GO" id="GO:0003677">
    <property type="term" value="F:DNA binding"/>
    <property type="evidence" value="ECO:0007669"/>
    <property type="project" value="UniProtKB-KW"/>
</dbReference>
<dbReference type="GO" id="GO:0003700">
    <property type="term" value="F:DNA-binding transcription factor activity"/>
    <property type="evidence" value="ECO:0007669"/>
    <property type="project" value="InterPro"/>
</dbReference>
<keyword evidence="3" id="KW-0804">Transcription</keyword>
<name>A0A644ZWT4_9ZZZZ</name>
<dbReference type="EMBL" id="VSSQ01010769">
    <property type="protein sequence ID" value="MPM45176.1"/>
    <property type="molecule type" value="Genomic_DNA"/>
</dbReference>
<sequence length="143" mass="16919">MFNLEDCIAFMTNKYNKEITDLFSQRLQEHNITRVQWTALFYIGKNEGITQRDLAKKLDSNESSIVRLVDRMEKENIVRREKDPADRRITKLFLTEEGMKKRDEILPIGEKFSKDCIKGISEEDLETFKEVLNKMIKNINKSQ</sequence>
<dbReference type="Pfam" id="PF12802">
    <property type="entry name" value="MarR_2"/>
    <property type="match status" value="1"/>
</dbReference>
<dbReference type="PROSITE" id="PS50995">
    <property type="entry name" value="HTH_MARR_2"/>
    <property type="match status" value="1"/>
</dbReference>
<evidence type="ECO:0000259" key="4">
    <source>
        <dbReference type="PROSITE" id="PS50995"/>
    </source>
</evidence>
<gene>
    <name evidence="5" type="primary">hosA_1</name>
    <name evidence="5" type="ORF">SDC9_91862</name>
</gene>
<evidence type="ECO:0000256" key="1">
    <source>
        <dbReference type="ARBA" id="ARBA00023015"/>
    </source>
</evidence>
<dbReference type="SUPFAM" id="SSF46785">
    <property type="entry name" value="Winged helix' DNA-binding domain"/>
    <property type="match status" value="1"/>
</dbReference>
<dbReference type="SMART" id="SM00347">
    <property type="entry name" value="HTH_MARR"/>
    <property type="match status" value="1"/>
</dbReference>
<dbReference type="InterPro" id="IPR036388">
    <property type="entry name" value="WH-like_DNA-bd_sf"/>
</dbReference>
<keyword evidence="2" id="KW-0238">DNA-binding</keyword>
<dbReference type="InterPro" id="IPR000835">
    <property type="entry name" value="HTH_MarR-typ"/>
</dbReference>
<reference evidence="5" key="1">
    <citation type="submission" date="2019-08" db="EMBL/GenBank/DDBJ databases">
        <authorList>
            <person name="Kucharzyk K."/>
            <person name="Murdoch R.W."/>
            <person name="Higgins S."/>
            <person name="Loffler F."/>
        </authorList>
    </citation>
    <scope>NUCLEOTIDE SEQUENCE</scope>
</reference>
<accession>A0A644ZWT4</accession>
<dbReference type="PRINTS" id="PR00598">
    <property type="entry name" value="HTHMARR"/>
</dbReference>